<dbReference type="PATRIC" id="fig|413882.6.peg.4382"/>
<evidence type="ECO:0000256" key="1">
    <source>
        <dbReference type="SAM" id="MobiDB-lite"/>
    </source>
</evidence>
<dbReference type="SUPFAM" id="SSF53300">
    <property type="entry name" value="vWA-like"/>
    <property type="match status" value="1"/>
</dbReference>
<feature type="region of interest" description="Disordered" evidence="1">
    <location>
        <begin position="347"/>
        <end position="368"/>
    </location>
</feature>
<evidence type="ECO:0000313" key="4">
    <source>
        <dbReference type="Proteomes" id="UP000035352"/>
    </source>
</evidence>
<evidence type="ECO:0000313" key="3">
    <source>
        <dbReference type="EMBL" id="AKJ30883.1"/>
    </source>
</evidence>
<reference evidence="3 4" key="1">
    <citation type="submission" date="2015-05" db="EMBL/GenBank/DDBJ databases">
        <authorList>
            <person name="Tang B."/>
            <person name="Yu Y."/>
        </authorList>
    </citation>
    <scope>NUCLEOTIDE SEQUENCE [LARGE SCALE GENOMIC DNA]</scope>
    <source>
        <strain evidence="3 4">DSM 7029</strain>
    </source>
</reference>
<organism evidence="3 4">
    <name type="scientific">Caldimonas brevitalea</name>
    <dbReference type="NCBI Taxonomy" id="413882"/>
    <lineage>
        <taxon>Bacteria</taxon>
        <taxon>Pseudomonadati</taxon>
        <taxon>Pseudomonadota</taxon>
        <taxon>Betaproteobacteria</taxon>
        <taxon>Burkholderiales</taxon>
        <taxon>Sphaerotilaceae</taxon>
        <taxon>Caldimonas</taxon>
    </lineage>
</organism>
<dbReference type="KEGG" id="pbh:AAW51_4192"/>
<feature type="region of interest" description="Disordered" evidence="1">
    <location>
        <begin position="251"/>
        <end position="323"/>
    </location>
</feature>
<dbReference type="Gene3D" id="3.40.50.410">
    <property type="entry name" value="von Willebrand factor, type A domain"/>
    <property type="match status" value="1"/>
</dbReference>
<proteinExistence type="predicted"/>
<gene>
    <name evidence="3" type="primary">norD</name>
    <name evidence="3" type="ORF">AAW51_4192</name>
</gene>
<accession>A0A0G3BSA2</accession>
<name>A0A0G3BSA2_9BURK</name>
<dbReference type="EMBL" id="CP011371">
    <property type="protein sequence ID" value="AKJ30883.1"/>
    <property type="molecule type" value="Genomic_DNA"/>
</dbReference>
<dbReference type="InterPro" id="IPR036465">
    <property type="entry name" value="vWFA_dom_sf"/>
</dbReference>
<dbReference type="AlphaFoldDB" id="A0A0G3BSA2"/>
<protein>
    <submittedName>
        <fullName evidence="3">von Willebrand factor A</fullName>
    </submittedName>
</protein>
<keyword evidence="4" id="KW-1185">Reference proteome</keyword>
<sequence length="666" mass="74106">MAEAEEVLQDVAKHATVFARDLWRRHRKARPGPAQTALRDVAQRLDLLLCAAFGRSFPLKLAEPPAPASFLTKVFRRGEGPRVEQALPSTDGLSIWLPGALEDQEALSGLEHYRMSALQQAARAVRGSAAAWASLARPTERALFLLHEAHAADAQLLQLLPGTMPVLQRLRGLALRRRPPLDAFPAHRQPIEQALRQLLESDLHGARPRPVDAVVAHVRELAHGLPDVPSGRLLLRDAWTGEFRLASPVAISSLSGGEPPDSNAEPPRSARLGRRPQVREAAEDEDDQQPGAWMVQTSQPQEQAEDPVGLQRPTDRDASTAAEELADALSELPEARLVSTPGRAKEILLSEDPPEPRAKQAPLPSPAAAETQLRYPEWDYRVQAYHEDSVTVHVGEAPEGPQAWVDERLKTSRAMLDLVRRRFEMLKAQRVRLRKQWEGDEVDLDAYIEAHADFRAGRPMAQALYQSWRQARRDMAILILTDVSGSTDGWISAHQRVVDVEREALLLVAIALQGMAEPCALQAFSGEGPRGVRVLSLKRFDEPFSDRIARRIASLEPEHYTRAGAAIRHAAATLMREPARHRLLLLLSDGKPNDIDDYEGRYGVEDMRQAVTEAKLQGIHPFCLTVDRQAARYLPGIFGPHHYALLPRPDLLPTVLLEWMKRMARA</sequence>
<dbReference type="RefSeq" id="WP_047196147.1">
    <property type="nucleotide sequence ID" value="NZ_CP011371.1"/>
</dbReference>
<feature type="domain" description="VWFA" evidence="2">
    <location>
        <begin position="474"/>
        <end position="657"/>
    </location>
</feature>
<dbReference type="PANTHER" id="PTHR41248">
    <property type="entry name" value="NORD PROTEIN"/>
    <property type="match status" value="1"/>
</dbReference>
<dbReference type="OrthoDB" id="9758211at2"/>
<dbReference type="STRING" id="413882.AAW51_4192"/>
<dbReference type="InterPro" id="IPR002035">
    <property type="entry name" value="VWF_A"/>
</dbReference>
<feature type="compositionally biased region" description="Basic and acidic residues" evidence="1">
    <location>
        <begin position="347"/>
        <end position="358"/>
    </location>
</feature>
<dbReference type="PANTHER" id="PTHR41248:SF1">
    <property type="entry name" value="NORD PROTEIN"/>
    <property type="match status" value="1"/>
</dbReference>
<evidence type="ECO:0000259" key="2">
    <source>
        <dbReference type="SMART" id="SM00327"/>
    </source>
</evidence>
<dbReference type="Proteomes" id="UP000035352">
    <property type="component" value="Chromosome"/>
</dbReference>
<dbReference type="CDD" id="cd01454">
    <property type="entry name" value="vWA_norD_type"/>
    <property type="match status" value="1"/>
</dbReference>
<dbReference type="InterPro" id="IPR051928">
    <property type="entry name" value="NorD/CobT"/>
</dbReference>
<dbReference type="SMART" id="SM00327">
    <property type="entry name" value="VWA"/>
    <property type="match status" value="1"/>
</dbReference>